<dbReference type="Gene3D" id="3.30.200.100">
    <property type="entry name" value="MucB/RseB, C-terminal domain"/>
    <property type="match status" value="1"/>
</dbReference>
<name>A0A3D5Q955_FLESI</name>
<feature type="signal peptide" evidence="1">
    <location>
        <begin position="1"/>
        <end position="18"/>
    </location>
</feature>
<accession>A0A3D5Q955</accession>
<protein>
    <recommendedName>
        <fullName evidence="2">MucB/RseB C-terminal domain-containing protein</fullName>
    </recommendedName>
</protein>
<evidence type="ECO:0000313" key="4">
    <source>
        <dbReference type="Proteomes" id="UP000262325"/>
    </source>
</evidence>
<sequence length="242" mass="28181">MKYFVLSFLLFVCSSAYAGFFFKIAVDNSSYSSFILKSLKNTEIHTHFIIQKIRENYFDISSVDKNYYQVSIKRGVSLFHKKLLLYELTPTFSDRFKHVIWVTDDNIVVRKEVYNLNNKLMLSYGYVDELPHVESGPPAVLHKGAGCDRSLNFRGFELYGCKRIDKNTKHLIFSDGLNKFSVFIDKNVEVKKTSKKVIMGNYVYRKSQDGDTYTVVGYVPFKIMNDVITYINNKEEKHESNE</sequence>
<dbReference type="AlphaFoldDB" id="A0A3D5Q955"/>
<dbReference type="Pfam" id="PF17188">
    <property type="entry name" value="MucB_RseB_C"/>
    <property type="match status" value="1"/>
</dbReference>
<reference evidence="3 4" key="1">
    <citation type="journal article" date="2018" name="Nat. Biotechnol.">
        <title>A standardized bacterial taxonomy based on genome phylogeny substantially revises the tree of life.</title>
        <authorList>
            <person name="Parks D.H."/>
            <person name="Chuvochina M."/>
            <person name="Waite D.W."/>
            <person name="Rinke C."/>
            <person name="Skarshewski A."/>
            <person name="Chaumeil P.A."/>
            <person name="Hugenholtz P."/>
        </authorList>
    </citation>
    <scope>NUCLEOTIDE SEQUENCE [LARGE SCALE GENOMIC DNA]</scope>
    <source>
        <strain evidence="3">UBA8672</strain>
    </source>
</reference>
<comment type="caution">
    <text evidence="3">The sequence shown here is derived from an EMBL/GenBank/DDBJ whole genome shotgun (WGS) entry which is preliminary data.</text>
</comment>
<gene>
    <name evidence="3" type="ORF">DHM44_01730</name>
</gene>
<keyword evidence="1" id="KW-0732">Signal</keyword>
<evidence type="ECO:0000313" key="3">
    <source>
        <dbReference type="EMBL" id="HCW92381.1"/>
    </source>
</evidence>
<proteinExistence type="predicted"/>
<feature type="chain" id="PRO_5017700434" description="MucB/RseB C-terminal domain-containing protein" evidence="1">
    <location>
        <begin position="19"/>
        <end position="242"/>
    </location>
</feature>
<feature type="domain" description="MucB/RseB C-terminal" evidence="2">
    <location>
        <begin position="155"/>
        <end position="229"/>
    </location>
</feature>
<dbReference type="EMBL" id="DPPF01000037">
    <property type="protein sequence ID" value="HCW92381.1"/>
    <property type="molecule type" value="Genomic_DNA"/>
</dbReference>
<evidence type="ECO:0000256" key="1">
    <source>
        <dbReference type="SAM" id="SignalP"/>
    </source>
</evidence>
<evidence type="ECO:0000259" key="2">
    <source>
        <dbReference type="Pfam" id="PF17188"/>
    </source>
</evidence>
<dbReference type="Proteomes" id="UP000262325">
    <property type="component" value="Unassembled WGS sequence"/>
</dbReference>
<organism evidence="3 4">
    <name type="scientific">Flexistipes sinusarabici</name>
    <dbReference type="NCBI Taxonomy" id="2352"/>
    <lineage>
        <taxon>Bacteria</taxon>
        <taxon>Pseudomonadati</taxon>
        <taxon>Deferribacterota</taxon>
        <taxon>Deferribacteres</taxon>
        <taxon>Deferribacterales</taxon>
        <taxon>Flexistipitaceae</taxon>
        <taxon>Flexistipes</taxon>
    </lineage>
</organism>
<dbReference type="InterPro" id="IPR038484">
    <property type="entry name" value="MucB/RseB_C_sf"/>
</dbReference>
<dbReference type="InterPro" id="IPR033436">
    <property type="entry name" value="MucB/RseB_C"/>
</dbReference>